<dbReference type="InterPro" id="IPR016181">
    <property type="entry name" value="Acyl_CoA_acyltransferase"/>
</dbReference>
<evidence type="ECO:0000313" key="2">
    <source>
        <dbReference type="EMBL" id="BCB81223.1"/>
    </source>
</evidence>
<dbReference type="PROSITE" id="PS51186">
    <property type="entry name" value="GNAT"/>
    <property type="match status" value="1"/>
</dbReference>
<dbReference type="SUPFAM" id="SSF55729">
    <property type="entry name" value="Acyl-CoA N-acyltransferases (Nat)"/>
    <property type="match status" value="1"/>
</dbReference>
<dbReference type="InterPro" id="IPR000182">
    <property type="entry name" value="GNAT_dom"/>
</dbReference>
<dbReference type="Pfam" id="PF00583">
    <property type="entry name" value="Acetyltransf_1"/>
    <property type="match status" value="1"/>
</dbReference>
<evidence type="ECO:0000313" key="3">
    <source>
        <dbReference type="Proteomes" id="UP000502508"/>
    </source>
</evidence>
<gene>
    <name evidence="2" type="ORF">Pflav_076330</name>
</gene>
<feature type="domain" description="N-acetyltransferase" evidence="1">
    <location>
        <begin position="7"/>
        <end position="181"/>
    </location>
</feature>
<dbReference type="RefSeq" id="WP_173041150.1">
    <property type="nucleotide sequence ID" value="NZ_AP022870.1"/>
</dbReference>
<proteinExistence type="predicted"/>
<dbReference type="Proteomes" id="UP000502508">
    <property type="component" value="Chromosome"/>
</dbReference>
<accession>A0A6F8Y5C2</accession>
<name>A0A6F8Y5C2_9ACTN</name>
<dbReference type="KEGG" id="pfla:Pflav_076330"/>
<dbReference type="EMBL" id="AP022870">
    <property type="protein sequence ID" value="BCB81223.1"/>
    <property type="molecule type" value="Genomic_DNA"/>
</dbReference>
<evidence type="ECO:0000259" key="1">
    <source>
        <dbReference type="PROSITE" id="PS51186"/>
    </source>
</evidence>
<dbReference type="AlphaFoldDB" id="A0A6F8Y5C2"/>
<keyword evidence="3" id="KW-1185">Reference proteome</keyword>
<sequence length="181" mass="20324">MTSREGSQLRRHDPAEVDRLLDPIVELYSEVYAEPPYNGGPLFSRERFLDRTNRQKDNDGFTLVTAHTGSELDGFAFGFPFPAGGWWRGATTPQPPTEILHVPKFAVIELVVRKTRRGHGLGHFLMNALLDGRPEPYAMLLAEPDAPARTMYQRWGWQQVAAVQPADDAPWLAALVIPLPH</sequence>
<reference evidence="2 3" key="2">
    <citation type="submission" date="2020-03" db="EMBL/GenBank/DDBJ databases">
        <authorList>
            <person name="Ichikawa N."/>
            <person name="Kimura A."/>
            <person name="Kitahashi Y."/>
            <person name="Uohara A."/>
        </authorList>
    </citation>
    <scope>NUCLEOTIDE SEQUENCE [LARGE SCALE GENOMIC DNA]</scope>
    <source>
        <strain evidence="2 3">NBRC 107702</strain>
    </source>
</reference>
<dbReference type="Gene3D" id="3.40.630.30">
    <property type="match status" value="1"/>
</dbReference>
<dbReference type="GO" id="GO:0016747">
    <property type="term" value="F:acyltransferase activity, transferring groups other than amino-acyl groups"/>
    <property type="evidence" value="ECO:0007669"/>
    <property type="project" value="InterPro"/>
</dbReference>
<reference evidence="2 3" key="1">
    <citation type="submission" date="2020-03" db="EMBL/GenBank/DDBJ databases">
        <title>Whole genome shotgun sequence of Phytohabitans flavus NBRC 107702.</title>
        <authorList>
            <person name="Komaki H."/>
            <person name="Tamura T."/>
        </authorList>
    </citation>
    <scope>NUCLEOTIDE SEQUENCE [LARGE SCALE GENOMIC DNA]</scope>
    <source>
        <strain evidence="2 3">NBRC 107702</strain>
    </source>
</reference>
<organism evidence="2 3">
    <name type="scientific">Phytohabitans flavus</name>
    <dbReference type="NCBI Taxonomy" id="1076124"/>
    <lineage>
        <taxon>Bacteria</taxon>
        <taxon>Bacillati</taxon>
        <taxon>Actinomycetota</taxon>
        <taxon>Actinomycetes</taxon>
        <taxon>Micromonosporales</taxon>
        <taxon>Micromonosporaceae</taxon>
    </lineage>
</organism>
<protein>
    <recommendedName>
        <fullName evidence="1">N-acetyltransferase domain-containing protein</fullName>
    </recommendedName>
</protein>